<dbReference type="AlphaFoldDB" id="A0A6A6UKV2"/>
<name>A0A6A6UKV2_9PEZI</name>
<organism evidence="2 3">
    <name type="scientific">Microthyrium microscopicum</name>
    <dbReference type="NCBI Taxonomy" id="703497"/>
    <lineage>
        <taxon>Eukaryota</taxon>
        <taxon>Fungi</taxon>
        <taxon>Dikarya</taxon>
        <taxon>Ascomycota</taxon>
        <taxon>Pezizomycotina</taxon>
        <taxon>Dothideomycetes</taxon>
        <taxon>Dothideomycetes incertae sedis</taxon>
        <taxon>Microthyriales</taxon>
        <taxon>Microthyriaceae</taxon>
        <taxon>Microthyrium</taxon>
    </lineage>
</organism>
<keyword evidence="3" id="KW-1185">Reference proteome</keyword>
<evidence type="ECO:0000313" key="3">
    <source>
        <dbReference type="Proteomes" id="UP000799302"/>
    </source>
</evidence>
<evidence type="ECO:0000313" key="2">
    <source>
        <dbReference type="EMBL" id="KAF2672852.1"/>
    </source>
</evidence>
<reference evidence="2" key="1">
    <citation type="journal article" date="2020" name="Stud. Mycol.">
        <title>101 Dothideomycetes genomes: a test case for predicting lifestyles and emergence of pathogens.</title>
        <authorList>
            <person name="Haridas S."/>
            <person name="Albert R."/>
            <person name="Binder M."/>
            <person name="Bloem J."/>
            <person name="Labutti K."/>
            <person name="Salamov A."/>
            <person name="Andreopoulos B."/>
            <person name="Baker S."/>
            <person name="Barry K."/>
            <person name="Bills G."/>
            <person name="Bluhm B."/>
            <person name="Cannon C."/>
            <person name="Castanera R."/>
            <person name="Culley D."/>
            <person name="Daum C."/>
            <person name="Ezra D."/>
            <person name="Gonzalez J."/>
            <person name="Henrissat B."/>
            <person name="Kuo A."/>
            <person name="Liang C."/>
            <person name="Lipzen A."/>
            <person name="Lutzoni F."/>
            <person name="Magnuson J."/>
            <person name="Mondo S."/>
            <person name="Nolan M."/>
            <person name="Ohm R."/>
            <person name="Pangilinan J."/>
            <person name="Park H.-J."/>
            <person name="Ramirez L."/>
            <person name="Alfaro M."/>
            <person name="Sun H."/>
            <person name="Tritt A."/>
            <person name="Yoshinaga Y."/>
            <person name="Zwiers L.-H."/>
            <person name="Turgeon B."/>
            <person name="Goodwin S."/>
            <person name="Spatafora J."/>
            <person name="Crous P."/>
            <person name="Grigoriev I."/>
        </authorList>
    </citation>
    <scope>NUCLEOTIDE SEQUENCE</scope>
    <source>
        <strain evidence="2">CBS 115976</strain>
    </source>
</reference>
<gene>
    <name evidence="2" type="ORF">BT63DRAFT_421056</name>
</gene>
<protein>
    <submittedName>
        <fullName evidence="2">Uncharacterized protein</fullName>
    </submittedName>
</protein>
<sequence>MSNEQANIGVLLAILRGEHSSGHLDNDLPSDGSNPPSSFISGNHPCEPSSPGSTTARHPHGNVALASTKASGQRNHSDDLQYLQLASADKDVSPKWPCWMLLAIINIVLVGLCSAIYKNSNRFELQPPIVLEKANSPTMGRLLNQSKLIWSPPDIPMCSITGQTLSNLQNNWAQLAEWIIILEEKIDSAVLLLDTMTYQSNPNEIESAHAALEALCAEPLNFGPPAPIWEMSVLLVSVLQHTERSINHIATTFDQHSRGYFADNATPAFSKPKSGALNKNFAEQKGCLRNELDLVCWLRQEALPLLNKELNRWVAVQGMFCDLPRKVLQPSMYPYDFTKLVAVMKNASSAWEAEKP</sequence>
<dbReference type="Proteomes" id="UP000799302">
    <property type="component" value="Unassembled WGS sequence"/>
</dbReference>
<evidence type="ECO:0000256" key="1">
    <source>
        <dbReference type="SAM" id="MobiDB-lite"/>
    </source>
</evidence>
<proteinExistence type="predicted"/>
<dbReference type="EMBL" id="MU004231">
    <property type="protein sequence ID" value="KAF2672852.1"/>
    <property type="molecule type" value="Genomic_DNA"/>
</dbReference>
<accession>A0A6A6UKV2</accession>
<feature type="compositionally biased region" description="Polar residues" evidence="1">
    <location>
        <begin position="31"/>
        <end position="41"/>
    </location>
</feature>
<feature type="region of interest" description="Disordered" evidence="1">
    <location>
        <begin position="22"/>
        <end position="60"/>
    </location>
</feature>